<dbReference type="SUPFAM" id="SSF50331">
    <property type="entry name" value="MOP-like"/>
    <property type="match status" value="1"/>
</dbReference>
<dbReference type="GO" id="GO:0015697">
    <property type="term" value="P:quaternary ammonium group transport"/>
    <property type="evidence" value="ECO:0007669"/>
    <property type="project" value="UniProtKB-ARBA"/>
</dbReference>
<dbReference type="Gene3D" id="3.40.50.300">
    <property type="entry name" value="P-loop containing nucleotide triphosphate hydrolases"/>
    <property type="match status" value="1"/>
</dbReference>
<evidence type="ECO:0000256" key="3">
    <source>
        <dbReference type="ARBA" id="ARBA00022840"/>
    </source>
</evidence>
<dbReference type="InterPro" id="IPR008995">
    <property type="entry name" value="Mo/tungstate-bd_C_term_dom"/>
</dbReference>
<name>A0A918XE20_9GAMM</name>
<dbReference type="SMART" id="SM00382">
    <property type="entry name" value="AAA"/>
    <property type="match status" value="1"/>
</dbReference>
<dbReference type="GO" id="GO:0016887">
    <property type="term" value="F:ATP hydrolysis activity"/>
    <property type="evidence" value="ECO:0007669"/>
    <property type="project" value="InterPro"/>
</dbReference>
<dbReference type="PANTHER" id="PTHR42781:SF4">
    <property type="entry name" value="SPERMIDINE_PUTRESCINE IMPORT ATP-BINDING PROTEIN POTA"/>
    <property type="match status" value="1"/>
</dbReference>
<evidence type="ECO:0000256" key="1">
    <source>
        <dbReference type="ARBA" id="ARBA00022448"/>
    </source>
</evidence>
<keyword evidence="2" id="KW-0547">Nucleotide-binding</keyword>
<dbReference type="InterPro" id="IPR003593">
    <property type="entry name" value="AAA+_ATPase"/>
</dbReference>
<dbReference type="Gene3D" id="2.40.50.100">
    <property type="match status" value="1"/>
</dbReference>
<dbReference type="PROSITE" id="PS00211">
    <property type="entry name" value="ABC_TRANSPORTER_1"/>
    <property type="match status" value="1"/>
</dbReference>
<keyword evidence="3 5" id="KW-0067">ATP-binding</keyword>
<gene>
    <name evidence="5" type="ORF">GCM10007053_05920</name>
</gene>
<dbReference type="Proteomes" id="UP000644693">
    <property type="component" value="Unassembled WGS sequence"/>
</dbReference>
<dbReference type="GO" id="GO:0043190">
    <property type="term" value="C:ATP-binding cassette (ABC) transporter complex"/>
    <property type="evidence" value="ECO:0007669"/>
    <property type="project" value="InterPro"/>
</dbReference>
<reference evidence="5" key="1">
    <citation type="journal article" date="2014" name="Int. J. Syst. Evol. Microbiol.">
        <title>Complete genome sequence of Corynebacterium casei LMG S-19264T (=DSM 44701T), isolated from a smear-ripened cheese.</title>
        <authorList>
            <consortium name="US DOE Joint Genome Institute (JGI-PGF)"/>
            <person name="Walter F."/>
            <person name="Albersmeier A."/>
            <person name="Kalinowski J."/>
            <person name="Ruckert C."/>
        </authorList>
    </citation>
    <scope>NUCLEOTIDE SEQUENCE</scope>
    <source>
        <strain evidence="5">KCTC 23430</strain>
    </source>
</reference>
<dbReference type="FunFam" id="3.40.50.300:FF:000425">
    <property type="entry name" value="Probable ABC transporter, ATP-binding subunit"/>
    <property type="match status" value="1"/>
</dbReference>
<evidence type="ECO:0000259" key="4">
    <source>
        <dbReference type="PROSITE" id="PS50893"/>
    </source>
</evidence>
<dbReference type="GO" id="GO:0005524">
    <property type="term" value="F:ATP binding"/>
    <property type="evidence" value="ECO:0007669"/>
    <property type="project" value="UniProtKB-KW"/>
</dbReference>
<protein>
    <submittedName>
        <fullName evidence="5">ABC transporter ATP-binding protein</fullName>
    </submittedName>
</protein>
<dbReference type="SUPFAM" id="SSF52540">
    <property type="entry name" value="P-loop containing nucleoside triphosphate hydrolases"/>
    <property type="match status" value="1"/>
</dbReference>
<organism evidence="5 6">
    <name type="scientific">Parahalioglobus pacificus</name>
    <dbReference type="NCBI Taxonomy" id="930806"/>
    <lineage>
        <taxon>Bacteria</taxon>
        <taxon>Pseudomonadati</taxon>
        <taxon>Pseudomonadota</taxon>
        <taxon>Gammaproteobacteria</taxon>
        <taxon>Cellvibrionales</taxon>
        <taxon>Halieaceae</taxon>
        <taxon>Parahalioglobus</taxon>
    </lineage>
</organism>
<feature type="domain" description="ABC transporter" evidence="4">
    <location>
        <begin position="5"/>
        <end position="237"/>
    </location>
</feature>
<keyword evidence="1" id="KW-0813">Transport</keyword>
<dbReference type="InterPro" id="IPR003439">
    <property type="entry name" value="ABC_transporter-like_ATP-bd"/>
</dbReference>
<dbReference type="RefSeq" id="WP_189474996.1">
    <property type="nucleotide sequence ID" value="NZ_BMYM01000001.1"/>
</dbReference>
<dbReference type="AlphaFoldDB" id="A0A918XE20"/>
<dbReference type="GO" id="GO:0022857">
    <property type="term" value="F:transmembrane transporter activity"/>
    <property type="evidence" value="ECO:0007669"/>
    <property type="project" value="InterPro"/>
</dbReference>
<dbReference type="EMBL" id="BMYM01000001">
    <property type="protein sequence ID" value="GHD27509.1"/>
    <property type="molecule type" value="Genomic_DNA"/>
</dbReference>
<sequence length="351" mass="37412">MGKSLRIDKASVCYGDVTAVQGASLRLEAGEIGCLLGPSGCGKTSLLRAISGFQSISEGTIEVGETLVSSPALQVAPEQRRIGMVFQDFALFPHLSVSRNIAFGLQALNANDRQTTVERLLELVSMRDWASAMPHELSGGQQQRVALARALAPSPDILLLDEPFSSLDTSLREQLALEVTQLLKESNVTAVLVTHDQQEALTMADTVAVMNDGNVEQVASPYELYHQPRTRFVAGFIGQGTLLRVSTDSTGGAKTPVTELASALGQLPSSRELEVLLRPDDVIVDATSNCKLVVSSVDFRGAHSLVSLQLPDGQTISCNAPGHVQVSPGYALPVRVEIKHKVTFDAAEGAK</sequence>
<dbReference type="InterPro" id="IPR013611">
    <property type="entry name" value="Transp-assoc_OB_typ2"/>
</dbReference>
<dbReference type="PANTHER" id="PTHR42781">
    <property type="entry name" value="SPERMIDINE/PUTRESCINE IMPORT ATP-BINDING PROTEIN POTA"/>
    <property type="match status" value="1"/>
</dbReference>
<proteinExistence type="predicted"/>
<dbReference type="Pfam" id="PF00005">
    <property type="entry name" value="ABC_tran"/>
    <property type="match status" value="1"/>
</dbReference>
<dbReference type="InterPro" id="IPR017871">
    <property type="entry name" value="ABC_transporter-like_CS"/>
</dbReference>
<reference evidence="5" key="2">
    <citation type="submission" date="2020-09" db="EMBL/GenBank/DDBJ databases">
        <authorList>
            <person name="Sun Q."/>
            <person name="Kim S."/>
        </authorList>
    </citation>
    <scope>NUCLEOTIDE SEQUENCE</scope>
    <source>
        <strain evidence="5">KCTC 23430</strain>
    </source>
</reference>
<evidence type="ECO:0000313" key="5">
    <source>
        <dbReference type="EMBL" id="GHD27509.1"/>
    </source>
</evidence>
<dbReference type="InterPro" id="IPR027417">
    <property type="entry name" value="P-loop_NTPase"/>
</dbReference>
<dbReference type="InterPro" id="IPR050093">
    <property type="entry name" value="ABC_SmlMolc_Importer"/>
</dbReference>
<dbReference type="PROSITE" id="PS50893">
    <property type="entry name" value="ABC_TRANSPORTER_2"/>
    <property type="match status" value="1"/>
</dbReference>
<evidence type="ECO:0000313" key="6">
    <source>
        <dbReference type="Proteomes" id="UP000644693"/>
    </source>
</evidence>
<accession>A0A918XE20</accession>
<comment type="caution">
    <text evidence="5">The sequence shown here is derived from an EMBL/GenBank/DDBJ whole genome shotgun (WGS) entry which is preliminary data.</text>
</comment>
<evidence type="ECO:0000256" key="2">
    <source>
        <dbReference type="ARBA" id="ARBA00022741"/>
    </source>
</evidence>
<keyword evidence="6" id="KW-1185">Reference proteome</keyword>
<dbReference type="Pfam" id="PF08402">
    <property type="entry name" value="TOBE_2"/>
    <property type="match status" value="1"/>
</dbReference>